<evidence type="ECO:0000256" key="8">
    <source>
        <dbReference type="HAMAP-Rule" id="MF_01161"/>
    </source>
</evidence>
<keyword evidence="11" id="KW-1185">Reference proteome</keyword>
<evidence type="ECO:0000256" key="3">
    <source>
        <dbReference type="ARBA" id="ARBA00022598"/>
    </source>
</evidence>
<accession>A0ABS3YHX8</accession>
<evidence type="ECO:0000256" key="5">
    <source>
        <dbReference type="ARBA" id="ARBA00022741"/>
    </source>
</evidence>
<comment type="caution">
    <text evidence="10">The sequence shown here is derived from an EMBL/GenBank/DDBJ whole genome shotgun (WGS) entry which is preliminary data.</text>
</comment>
<dbReference type="InterPro" id="IPR011063">
    <property type="entry name" value="TilS/TtcA_N"/>
</dbReference>
<feature type="binding site" evidence="8">
    <location>
        <begin position="26"/>
        <end position="31"/>
    </location>
    <ligand>
        <name>ATP</name>
        <dbReference type="ChEBI" id="CHEBI:30616"/>
    </ligand>
</feature>
<dbReference type="GO" id="GO:0032267">
    <property type="term" value="F:tRNA(Ile)-lysidine synthase activity"/>
    <property type="evidence" value="ECO:0007669"/>
    <property type="project" value="UniProtKB-EC"/>
</dbReference>
<name>A0ABS3YHX8_9BACT</name>
<dbReference type="EC" id="6.3.4.19" evidence="8"/>
<sequence>MIGRLREFIREERIFNEGEGLLLAVSGGLDSSVLCHLLVKAGWKVELAHCNFMLRGAESDRDEAFVRSLGERYQAPVHVTRFDTAAYAEQHKLSVQVAARDLRYAWLERQRAALGLAAVVTAHHMQDNVETLWMNLSKGTGMAGLHGILPLQGHIARPLLFATREEIAAYAKEEGVAFVEDSSNITDKYTRNYFRHNILPPLQALFPDVVRQTGASIDRFREAEELYKQAVEEHKKKLLVKKGEEYFIPLVRFSQAKPLATIAYELLKPFGCSPAQASQVTALLDAEPGRYVTTASHRIVRDRKWFIVAPLNTAEAGYFIIEKEQENLRLPNVAFRFQYAQNDTNAVSANAAVACIDAAGLQFPLMLRRWKQGDYFYPLGMNRKKKLSRFFIDQKLSLPQKEKVWVLESADKRIVWVAGMRIDNRFRVTEKTRQVLRITMTEERS</sequence>
<keyword evidence="6 8" id="KW-0067">ATP-binding</keyword>
<keyword evidence="5 8" id="KW-0547">Nucleotide-binding</keyword>
<dbReference type="PANTHER" id="PTHR43033:SF1">
    <property type="entry name" value="TRNA(ILE)-LYSIDINE SYNTHASE-RELATED"/>
    <property type="match status" value="1"/>
</dbReference>
<dbReference type="PANTHER" id="PTHR43033">
    <property type="entry name" value="TRNA(ILE)-LYSIDINE SYNTHASE-RELATED"/>
    <property type="match status" value="1"/>
</dbReference>
<dbReference type="Gene3D" id="3.40.50.620">
    <property type="entry name" value="HUPs"/>
    <property type="match status" value="1"/>
</dbReference>
<keyword evidence="4 8" id="KW-0819">tRNA processing</keyword>
<dbReference type="Pfam" id="PF11734">
    <property type="entry name" value="TilS_C"/>
    <property type="match status" value="1"/>
</dbReference>
<evidence type="ECO:0000256" key="7">
    <source>
        <dbReference type="ARBA" id="ARBA00048539"/>
    </source>
</evidence>
<dbReference type="InterPro" id="IPR012094">
    <property type="entry name" value="tRNA_Ile_lys_synt"/>
</dbReference>
<reference evidence="11" key="1">
    <citation type="submission" date="2021-03" db="EMBL/GenBank/DDBJ databases">
        <title>Assistant Professor.</title>
        <authorList>
            <person name="Huq M.A."/>
        </authorList>
    </citation>
    <scope>NUCLEOTIDE SEQUENCE [LARGE SCALE GENOMIC DNA]</scope>
    <source>
        <strain evidence="11">MAH-28</strain>
    </source>
</reference>
<evidence type="ECO:0000256" key="6">
    <source>
        <dbReference type="ARBA" id="ARBA00022840"/>
    </source>
</evidence>
<protein>
    <recommendedName>
        <fullName evidence="8">tRNA(Ile)-lysidine synthase</fullName>
        <ecNumber evidence="8">6.3.4.19</ecNumber>
    </recommendedName>
    <alternativeName>
        <fullName evidence="8">tRNA(Ile)-2-lysyl-cytidine synthase</fullName>
    </alternativeName>
    <alternativeName>
        <fullName evidence="8">tRNA(Ile)-lysidine synthetase</fullName>
    </alternativeName>
</protein>
<keyword evidence="2 8" id="KW-0963">Cytoplasm</keyword>
<dbReference type="EMBL" id="JAGHKP010000003">
    <property type="protein sequence ID" value="MBO9154303.1"/>
    <property type="molecule type" value="Genomic_DNA"/>
</dbReference>
<proteinExistence type="inferred from homology"/>
<comment type="subcellular location">
    <subcellularLocation>
        <location evidence="1 8">Cytoplasm</location>
    </subcellularLocation>
</comment>
<evidence type="ECO:0000256" key="4">
    <source>
        <dbReference type="ARBA" id="ARBA00022694"/>
    </source>
</evidence>
<keyword evidence="3 8" id="KW-0436">Ligase</keyword>
<dbReference type="NCBIfam" id="TIGR02433">
    <property type="entry name" value="lysidine_TilS_C"/>
    <property type="match status" value="1"/>
</dbReference>
<dbReference type="Pfam" id="PF01171">
    <property type="entry name" value="ATP_bind_3"/>
    <property type="match status" value="1"/>
</dbReference>
<evidence type="ECO:0000256" key="1">
    <source>
        <dbReference type="ARBA" id="ARBA00004496"/>
    </source>
</evidence>
<comment type="domain">
    <text evidence="8">The N-terminal region contains the highly conserved SGGXDS motif, predicted to be a P-loop motif involved in ATP binding.</text>
</comment>
<dbReference type="CDD" id="cd01992">
    <property type="entry name" value="TilS_N"/>
    <property type="match status" value="1"/>
</dbReference>
<gene>
    <name evidence="8 10" type="primary">tilS</name>
    <name evidence="10" type="ORF">J7I43_18900</name>
</gene>
<dbReference type="InterPro" id="IPR012795">
    <property type="entry name" value="tRNA_Ile_lys_synt_N"/>
</dbReference>
<dbReference type="SUPFAM" id="SSF52402">
    <property type="entry name" value="Adenine nucleotide alpha hydrolases-like"/>
    <property type="match status" value="1"/>
</dbReference>
<dbReference type="SMART" id="SM00977">
    <property type="entry name" value="TilS_C"/>
    <property type="match status" value="1"/>
</dbReference>
<evidence type="ECO:0000313" key="10">
    <source>
        <dbReference type="EMBL" id="MBO9154303.1"/>
    </source>
</evidence>
<evidence type="ECO:0000313" key="11">
    <source>
        <dbReference type="Proteomes" id="UP000679126"/>
    </source>
</evidence>
<dbReference type="HAMAP" id="MF_01161">
    <property type="entry name" value="tRNA_Ile_lys_synt"/>
    <property type="match status" value="1"/>
</dbReference>
<comment type="function">
    <text evidence="8">Ligates lysine onto the cytidine present at position 34 of the AUA codon-specific tRNA(Ile) that contains the anticodon CAU, in an ATP-dependent manner. Cytidine is converted to lysidine, thus changing the amino acid specificity of the tRNA from methionine to isoleucine.</text>
</comment>
<dbReference type="InterPro" id="IPR012796">
    <property type="entry name" value="Lysidine-tRNA-synth_C"/>
</dbReference>
<organism evidence="10 11">
    <name type="scientific">Chitinophaga chungangae</name>
    <dbReference type="NCBI Taxonomy" id="2821488"/>
    <lineage>
        <taxon>Bacteria</taxon>
        <taxon>Pseudomonadati</taxon>
        <taxon>Bacteroidota</taxon>
        <taxon>Chitinophagia</taxon>
        <taxon>Chitinophagales</taxon>
        <taxon>Chitinophagaceae</taxon>
        <taxon>Chitinophaga</taxon>
    </lineage>
</organism>
<dbReference type="SUPFAM" id="SSF56037">
    <property type="entry name" value="PheT/TilS domain"/>
    <property type="match status" value="1"/>
</dbReference>
<dbReference type="InterPro" id="IPR014729">
    <property type="entry name" value="Rossmann-like_a/b/a_fold"/>
</dbReference>
<dbReference type="Proteomes" id="UP000679126">
    <property type="component" value="Unassembled WGS sequence"/>
</dbReference>
<comment type="catalytic activity">
    <reaction evidence="7 8">
        <text>cytidine(34) in tRNA(Ile2) + L-lysine + ATP = lysidine(34) in tRNA(Ile2) + AMP + diphosphate + H(+)</text>
        <dbReference type="Rhea" id="RHEA:43744"/>
        <dbReference type="Rhea" id="RHEA-COMP:10625"/>
        <dbReference type="Rhea" id="RHEA-COMP:10670"/>
        <dbReference type="ChEBI" id="CHEBI:15378"/>
        <dbReference type="ChEBI" id="CHEBI:30616"/>
        <dbReference type="ChEBI" id="CHEBI:32551"/>
        <dbReference type="ChEBI" id="CHEBI:33019"/>
        <dbReference type="ChEBI" id="CHEBI:82748"/>
        <dbReference type="ChEBI" id="CHEBI:83665"/>
        <dbReference type="ChEBI" id="CHEBI:456215"/>
        <dbReference type="EC" id="6.3.4.19"/>
    </reaction>
</comment>
<dbReference type="RefSeq" id="WP_209147420.1">
    <property type="nucleotide sequence ID" value="NZ_JAGHKP010000003.1"/>
</dbReference>
<evidence type="ECO:0000259" key="9">
    <source>
        <dbReference type="SMART" id="SM00977"/>
    </source>
</evidence>
<feature type="domain" description="Lysidine-tRNA(Ile) synthetase C-terminal" evidence="9">
    <location>
        <begin position="365"/>
        <end position="438"/>
    </location>
</feature>
<comment type="similarity">
    <text evidence="8">Belongs to the tRNA(Ile)-lysidine synthase family.</text>
</comment>
<dbReference type="NCBIfam" id="TIGR02432">
    <property type="entry name" value="lysidine_TilS_N"/>
    <property type="match status" value="1"/>
</dbReference>
<evidence type="ECO:0000256" key="2">
    <source>
        <dbReference type="ARBA" id="ARBA00022490"/>
    </source>
</evidence>